<comment type="pathway">
    <text evidence="2 10">Amino-acid biosynthesis; L-tryptophan biosynthesis; L-tryptophan from chorismate: step 3/5.</text>
</comment>
<dbReference type="HAMAP" id="MF_00135">
    <property type="entry name" value="PRAI"/>
    <property type="match status" value="1"/>
</dbReference>
<evidence type="ECO:0000256" key="4">
    <source>
        <dbReference type="ARBA" id="ARBA00012572"/>
    </source>
</evidence>
<evidence type="ECO:0000256" key="8">
    <source>
        <dbReference type="ARBA" id="ARBA00023141"/>
    </source>
</evidence>
<dbReference type="EC" id="5.3.1.24" evidence="4 10"/>
<gene>
    <name evidence="10 12" type="primary">trpF</name>
    <name evidence="12" type="ORF">GCM10007877_23870</name>
</gene>
<dbReference type="InterPro" id="IPR013785">
    <property type="entry name" value="Aldolase_TIM"/>
</dbReference>
<evidence type="ECO:0000313" key="13">
    <source>
        <dbReference type="Proteomes" id="UP001156870"/>
    </source>
</evidence>
<feature type="domain" description="N-(5'phosphoribosyl) anthranilate isomerase (PRAI)" evidence="11">
    <location>
        <begin position="28"/>
        <end position="222"/>
    </location>
</feature>
<dbReference type="InterPro" id="IPR011060">
    <property type="entry name" value="RibuloseP-bd_barrel"/>
</dbReference>
<keyword evidence="13" id="KW-1185">Reference proteome</keyword>
<dbReference type="EMBL" id="BSPD01000057">
    <property type="protein sequence ID" value="GLS26670.1"/>
    <property type="molecule type" value="Genomic_DNA"/>
</dbReference>
<dbReference type="InterPro" id="IPR044643">
    <property type="entry name" value="TrpF_fam"/>
</dbReference>
<dbReference type="NCBIfam" id="NF002298">
    <property type="entry name" value="PRK01222.1-4"/>
    <property type="match status" value="1"/>
</dbReference>
<comment type="caution">
    <text evidence="12">The sequence shown here is derived from an EMBL/GenBank/DDBJ whole genome shotgun (WGS) entry which is preliminary data.</text>
</comment>
<protein>
    <recommendedName>
        <fullName evidence="5 10">N-(5'-phosphoribosyl)anthranilate isomerase</fullName>
        <shortName evidence="10">PRAI</shortName>
        <ecNumber evidence="4 10">5.3.1.24</ecNumber>
    </recommendedName>
</protein>
<organism evidence="12 13">
    <name type="scientific">Marinibactrum halimedae</name>
    <dbReference type="NCBI Taxonomy" id="1444977"/>
    <lineage>
        <taxon>Bacteria</taxon>
        <taxon>Pseudomonadati</taxon>
        <taxon>Pseudomonadota</taxon>
        <taxon>Gammaproteobacteria</taxon>
        <taxon>Cellvibrionales</taxon>
        <taxon>Cellvibrionaceae</taxon>
        <taxon>Marinibactrum</taxon>
    </lineage>
</organism>
<evidence type="ECO:0000313" key="12">
    <source>
        <dbReference type="EMBL" id="GLS26670.1"/>
    </source>
</evidence>
<evidence type="ECO:0000256" key="10">
    <source>
        <dbReference type="HAMAP-Rule" id="MF_00135"/>
    </source>
</evidence>
<evidence type="ECO:0000259" key="11">
    <source>
        <dbReference type="Pfam" id="PF00697"/>
    </source>
</evidence>
<name>A0AA37T4H1_9GAMM</name>
<evidence type="ECO:0000256" key="5">
    <source>
        <dbReference type="ARBA" id="ARBA00022272"/>
    </source>
</evidence>
<dbReference type="InterPro" id="IPR001240">
    <property type="entry name" value="PRAI_dom"/>
</dbReference>
<accession>A0AA37T4H1</accession>
<dbReference type="SUPFAM" id="SSF51366">
    <property type="entry name" value="Ribulose-phoshate binding barrel"/>
    <property type="match status" value="1"/>
</dbReference>
<keyword evidence="7 10" id="KW-0822">Tryptophan biosynthesis</keyword>
<evidence type="ECO:0000256" key="3">
    <source>
        <dbReference type="ARBA" id="ARBA00007571"/>
    </source>
</evidence>
<proteinExistence type="inferred from homology"/>
<evidence type="ECO:0000256" key="1">
    <source>
        <dbReference type="ARBA" id="ARBA00001164"/>
    </source>
</evidence>
<dbReference type="Gene3D" id="3.20.20.70">
    <property type="entry name" value="Aldolase class I"/>
    <property type="match status" value="1"/>
</dbReference>
<dbReference type="CDD" id="cd00405">
    <property type="entry name" value="PRAI"/>
    <property type="match status" value="1"/>
</dbReference>
<dbReference type="GO" id="GO:0000162">
    <property type="term" value="P:L-tryptophan biosynthetic process"/>
    <property type="evidence" value="ECO:0007669"/>
    <property type="project" value="UniProtKB-UniRule"/>
</dbReference>
<keyword evidence="6 10" id="KW-0028">Amino-acid biosynthesis</keyword>
<dbReference type="PANTHER" id="PTHR42894">
    <property type="entry name" value="N-(5'-PHOSPHORIBOSYL)ANTHRANILATE ISOMERASE"/>
    <property type="match status" value="1"/>
</dbReference>
<comment type="similarity">
    <text evidence="3 10">Belongs to the TrpF family.</text>
</comment>
<dbReference type="Proteomes" id="UP001156870">
    <property type="component" value="Unassembled WGS sequence"/>
</dbReference>
<dbReference type="RefSeq" id="WP_232595339.1">
    <property type="nucleotide sequence ID" value="NZ_BSPD01000057.1"/>
</dbReference>
<dbReference type="Pfam" id="PF00697">
    <property type="entry name" value="PRAI"/>
    <property type="match status" value="1"/>
</dbReference>
<evidence type="ECO:0000256" key="9">
    <source>
        <dbReference type="ARBA" id="ARBA00023235"/>
    </source>
</evidence>
<reference evidence="12 13" key="1">
    <citation type="journal article" date="2014" name="Int. J. Syst. Evol. Microbiol.">
        <title>Complete genome sequence of Corynebacterium casei LMG S-19264T (=DSM 44701T), isolated from a smear-ripened cheese.</title>
        <authorList>
            <consortium name="US DOE Joint Genome Institute (JGI-PGF)"/>
            <person name="Walter F."/>
            <person name="Albersmeier A."/>
            <person name="Kalinowski J."/>
            <person name="Ruckert C."/>
        </authorList>
    </citation>
    <scope>NUCLEOTIDE SEQUENCE [LARGE SCALE GENOMIC DNA]</scope>
    <source>
        <strain evidence="12 13">NBRC 110095</strain>
    </source>
</reference>
<comment type="catalytic activity">
    <reaction evidence="1 10">
        <text>N-(5-phospho-beta-D-ribosyl)anthranilate = 1-(2-carboxyphenylamino)-1-deoxy-D-ribulose 5-phosphate</text>
        <dbReference type="Rhea" id="RHEA:21540"/>
        <dbReference type="ChEBI" id="CHEBI:18277"/>
        <dbReference type="ChEBI" id="CHEBI:58613"/>
        <dbReference type="EC" id="5.3.1.24"/>
    </reaction>
</comment>
<evidence type="ECO:0000256" key="6">
    <source>
        <dbReference type="ARBA" id="ARBA00022605"/>
    </source>
</evidence>
<keyword evidence="8 10" id="KW-0057">Aromatic amino acid biosynthesis</keyword>
<dbReference type="FunFam" id="3.20.20.70:FF:000075">
    <property type="entry name" value="Tryptophan biosynthesis protein TRP1"/>
    <property type="match status" value="1"/>
</dbReference>
<evidence type="ECO:0000256" key="2">
    <source>
        <dbReference type="ARBA" id="ARBA00004664"/>
    </source>
</evidence>
<sequence length="232" mass="25358">MTQPPNPIDAPLNQDTTFPSDHLYQPRVKVCGITRLDDAHAAVQAGVDAIGLVFYEKSTRFVEIQTARDIALAVGPFVSVTALFVDAEPDTIETVLSNVPVHLIQFHGQETNEFCQRFQRPFLKAVRMKPGVDIDALLQSYPDAQGLLLDTYRKGVPGGTGERFDWALFPEKAPRPLVLAGGLTPENVVEAIAMTKPYGVDVSGGVESAPGVKSHQKMIEFATACGRWRRSI</sequence>
<keyword evidence="9 10" id="KW-0413">Isomerase</keyword>
<dbReference type="AlphaFoldDB" id="A0AA37T4H1"/>
<dbReference type="GO" id="GO:0004640">
    <property type="term" value="F:phosphoribosylanthranilate isomerase activity"/>
    <property type="evidence" value="ECO:0007669"/>
    <property type="project" value="UniProtKB-UniRule"/>
</dbReference>
<evidence type="ECO:0000256" key="7">
    <source>
        <dbReference type="ARBA" id="ARBA00022822"/>
    </source>
</evidence>
<dbReference type="PANTHER" id="PTHR42894:SF1">
    <property type="entry name" value="N-(5'-PHOSPHORIBOSYL)ANTHRANILATE ISOMERASE"/>
    <property type="match status" value="1"/>
</dbReference>